<name>A0A5B7IW78_PORTR</name>
<gene>
    <name evidence="1" type="ORF">E2C01_084771</name>
</gene>
<dbReference type="Proteomes" id="UP000324222">
    <property type="component" value="Unassembled WGS sequence"/>
</dbReference>
<keyword evidence="2" id="KW-1185">Reference proteome</keyword>
<evidence type="ECO:0000313" key="2">
    <source>
        <dbReference type="Proteomes" id="UP000324222"/>
    </source>
</evidence>
<accession>A0A5B7IW78</accession>
<evidence type="ECO:0000313" key="1">
    <source>
        <dbReference type="EMBL" id="MPC89811.1"/>
    </source>
</evidence>
<reference evidence="1 2" key="1">
    <citation type="submission" date="2019-05" db="EMBL/GenBank/DDBJ databases">
        <title>Another draft genome of Portunus trituberculatus and its Hox gene families provides insights of decapod evolution.</title>
        <authorList>
            <person name="Jeong J.-H."/>
            <person name="Song I."/>
            <person name="Kim S."/>
            <person name="Choi T."/>
            <person name="Kim D."/>
            <person name="Ryu S."/>
            <person name="Kim W."/>
        </authorList>
    </citation>
    <scope>NUCLEOTIDE SEQUENCE [LARGE SCALE GENOMIC DNA]</scope>
    <source>
        <tissue evidence="1">Muscle</tissue>
    </source>
</reference>
<comment type="caution">
    <text evidence="1">The sequence shown here is derived from an EMBL/GenBank/DDBJ whole genome shotgun (WGS) entry which is preliminary data.</text>
</comment>
<organism evidence="1 2">
    <name type="scientific">Portunus trituberculatus</name>
    <name type="common">Swimming crab</name>
    <name type="synonym">Neptunus trituberculatus</name>
    <dbReference type="NCBI Taxonomy" id="210409"/>
    <lineage>
        <taxon>Eukaryota</taxon>
        <taxon>Metazoa</taxon>
        <taxon>Ecdysozoa</taxon>
        <taxon>Arthropoda</taxon>
        <taxon>Crustacea</taxon>
        <taxon>Multicrustacea</taxon>
        <taxon>Malacostraca</taxon>
        <taxon>Eumalacostraca</taxon>
        <taxon>Eucarida</taxon>
        <taxon>Decapoda</taxon>
        <taxon>Pleocyemata</taxon>
        <taxon>Brachyura</taxon>
        <taxon>Eubrachyura</taxon>
        <taxon>Portunoidea</taxon>
        <taxon>Portunidae</taxon>
        <taxon>Portuninae</taxon>
        <taxon>Portunus</taxon>
    </lineage>
</organism>
<proteinExistence type="predicted"/>
<sequence length="52" mass="5827">MRFHDNVAGVVMSICHFDIGFICTGTRTNRFFLPKGQPVKQSVYQPVTHSAS</sequence>
<protein>
    <submittedName>
        <fullName evidence="1">Uncharacterized protein</fullName>
    </submittedName>
</protein>
<dbReference type="EMBL" id="VSRR010082271">
    <property type="protein sequence ID" value="MPC89811.1"/>
    <property type="molecule type" value="Genomic_DNA"/>
</dbReference>
<dbReference type="AlphaFoldDB" id="A0A5B7IW78"/>